<keyword evidence="2" id="KW-0238">DNA-binding</keyword>
<dbReference type="PANTHER" id="PTHR10641:SF1152">
    <property type="entry name" value="TRANSCRIPTION FACTOR MYB60"/>
    <property type="match status" value="1"/>
</dbReference>
<dbReference type="SUPFAM" id="SSF46689">
    <property type="entry name" value="Homeodomain-like"/>
    <property type="match status" value="1"/>
</dbReference>
<evidence type="ECO:0000256" key="1">
    <source>
        <dbReference type="ARBA" id="ARBA00004123"/>
    </source>
</evidence>
<dbReference type="PANTHER" id="PTHR10641">
    <property type="entry name" value="MYB FAMILY TRANSCRIPTION FACTOR"/>
    <property type="match status" value="1"/>
</dbReference>
<dbReference type="Pfam" id="PF00249">
    <property type="entry name" value="Myb_DNA-binding"/>
    <property type="match status" value="1"/>
</dbReference>
<feature type="domain" description="HTH myb-type" evidence="5">
    <location>
        <begin position="9"/>
        <end position="48"/>
    </location>
</feature>
<evidence type="ECO:0000256" key="2">
    <source>
        <dbReference type="ARBA" id="ARBA00023125"/>
    </source>
</evidence>
<dbReference type="InterPro" id="IPR001005">
    <property type="entry name" value="SANT/Myb"/>
</dbReference>
<evidence type="ECO:0000259" key="5">
    <source>
        <dbReference type="PROSITE" id="PS51294"/>
    </source>
</evidence>
<comment type="subcellular location">
    <subcellularLocation>
        <location evidence="1">Nucleus</location>
    </subcellularLocation>
</comment>
<dbReference type="GO" id="GO:0005634">
    <property type="term" value="C:nucleus"/>
    <property type="evidence" value="ECO:0007669"/>
    <property type="project" value="UniProtKB-SubCell"/>
</dbReference>
<proteinExistence type="predicted"/>
<dbReference type="Gene3D" id="1.10.10.60">
    <property type="entry name" value="Homeodomain-like"/>
    <property type="match status" value="1"/>
</dbReference>
<dbReference type="GO" id="GO:0003677">
    <property type="term" value="F:DNA binding"/>
    <property type="evidence" value="ECO:0007669"/>
    <property type="project" value="UniProtKB-KW"/>
</dbReference>
<keyword evidence="3" id="KW-0539">Nucleus</keyword>
<evidence type="ECO:0000313" key="7">
    <source>
        <dbReference type="Proteomes" id="UP000655225"/>
    </source>
</evidence>
<dbReference type="InterPro" id="IPR017930">
    <property type="entry name" value="Myb_dom"/>
</dbReference>
<name>A0A834YAJ1_TETSI</name>
<protein>
    <submittedName>
        <fullName evidence="6">Uncharacterized protein</fullName>
    </submittedName>
</protein>
<dbReference type="AlphaFoldDB" id="A0A834YAJ1"/>
<comment type="caution">
    <text evidence="6">The sequence shown here is derived from an EMBL/GenBank/DDBJ whole genome shotgun (WGS) entry which is preliminary data.</text>
</comment>
<evidence type="ECO:0000313" key="6">
    <source>
        <dbReference type="EMBL" id="KAF8369709.1"/>
    </source>
</evidence>
<dbReference type="PROSITE" id="PS51294">
    <property type="entry name" value="HTH_MYB"/>
    <property type="match status" value="1"/>
</dbReference>
<dbReference type="InterPro" id="IPR009057">
    <property type="entry name" value="Homeodomain-like_sf"/>
</dbReference>
<organism evidence="6 7">
    <name type="scientific">Tetracentron sinense</name>
    <name type="common">Spur-leaf</name>
    <dbReference type="NCBI Taxonomy" id="13715"/>
    <lineage>
        <taxon>Eukaryota</taxon>
        <taxon>Viridiplantae</taxon>
        <taxon>Streptophyta</taxon>
        <taxon>Embryophyta</taxon>
        <taxon>Tracheophyta</taxon>
        <taxon>Spermatophyta</taxon>
        <taxon>Magnoliopsida</taxon>
        <taxon>Trochodendrales</taxon>
        <taxon>Trochodendraceae</taxon>
        <taxon>Tetracentron</taxon>
    </lineage>
</organism>
<dbReference type="PROSITE" id="PS50090">
    <property type="entry name" value="MYB_LIKE"/>
    <property type="match status" value="1"/>
</dbReference>
<feature type="domain" description="Myb-like" evidence="4">
    <location>
        <begin position="9"/>
        <end position="61"/>
    </location>
</feature>
<dbReference type="OMA" id="DFTDHAS"/>
<reference evidence="6 7" key="1">
    <citation type="submission" date="2020-04" db="EMBL/GenBank/DDBJ databases">
        <title>Plant Genome Project.</title>
        <authorList>
            <person name="Zhang R.-G."/>
        </authorList>
    </citation>
    <scope>NUCLEOTIDE SEQUENCE [LARGE SCALE GENOMIC DNA]</scope>
    <source>
        <strain evidence="6">YNK0</strain>
        <tissue evidence="6">Leaf</tissue>
    </source>
</reference>
<dbReference type="InterPro" id="IPR015495">
    <property type="entry name" value="Myb_TF_plants"/>
</dbReference>
<dbReference type="OrthoDB" id="2143914at2759"/>
<evidence type="ECO:0000259" key="4">
    <source>
        <dbReference type="PROSITE" id="PS50090"/>
    </source>
</evidence>
<dbReference type="GO" id="GO:0009733">
    <property type="term" value="P:response to auxin"/>
    <property type="evidence" value="ECO:0007669"/>
    <property type="project" value="TreeGrafter"/>
</dbReference>
<dbReference type="Proteomes" id="UP000655225">
    <property type="component" value="Unassembled WGS sequence"/>
</dbReference>
<evidence type="ECO:0000256" key="3">
    <source>
        <dbReference type="ARBA" id="ARBA00023242"/>
    </source>
</evidence>
<accession>A0A834YAJ1</accession>
<sequence>MGRPPCCDKVGIKKGPWTPEEDIILVSYIQEHGPGNWRLVPTNTGIGRKFKNFQTAWDPHMASDLTTSHLVSKRYGDKRSLDFTDHASIIRLNQTSTYASSTENISRLLQGWMSSSTTLKRDQEKQHQSSTASAISSLQCYPAKVEQESYDFISNEEFESLLSIENLSSVAWEKSSSDSTLTGYEANSSDESLHFMSEMKQRLENQAPVSLIENWLLDEAEGQVEHVTELSTLF</sequence>
<dbReference type="EMBL" id="JABCRI010000574">
    <property type="protein sequence ID" value="KAF8369709.1"/>
    <property type="molecule type" value="Genomic_DNA"/>
</dbReference>
<dbReference type="SMART" id="SM00717">
    <property type="entry name" value="SANT"/>
    <property type="match status" value="1"/>
</dbReference>
<gene>
    <name evidence="6" type="ORF">HHK36_032268</name>
</gene>
<dbReference type="CDD" id="cd00167">
    <property type="entry name" value="SANT"/>
    <property type="match status" value="1"/>
</dbReference>
<keyword evidence="7" id="KW-1185">Reference proteome</keyword>